<evidence type="ECO:0000313" key="1">
    <source>
        <dbReference type="EMBL" id="KAK9082108.1"/>
    </source>
</evidence>
<accession>A0AAP0HBF8</accession>
<evidence type="ECO:0000313" key="2">
    <source>
        <dbReference type="Proteomes" id="UP001420932"/>
    </source>
</evidence>
<dbReference type="Proteomes" id="UP001420932">
    <property type="component" value="Unassembled WGS sequence"/>
</dbReference>
<proteinExistence type="predicted"/>
<gene>
    <name evidence="1" type="ORF">Syun_031589</name>
</gene>
<organism evidence="1 2">
    <name type="scientific">Stephania yunnanensis</name>
    <dbReference type="NCBI Taxonomy" id="152371"/>
    <lineage>
        <taxon>Eukaryota</taxon>
        <taxon>Viridiplantae</taxon>
        <taxon>Streptophyta</taxon>
        <taxon>Embryophyta</taxon>
        <taxon>Tracheophyta</taxon>
        <taxon>Spermatophyta</taxon>
        <taxon>Magnoliopsida</taxon>
        <taxon>Ranunculales</taxon>
        <taxon>Menispermaceae</taxon>
        <taxon>Menispermoideae</taxon>
        <taxon>Cissampelideae</taxon>
        <taxon>Stephania</taxon>
    </lineage>
</organism>
<dbReference type="AlphaFoldDB" id="A0AAP0HBF8"/>
<keyword evidence="2" id="KW-1185">Reference proteome</keyword>
<protein>
    <submittedName>
        <fullName evidence="1">Uncharacterized protein</fullName>
    </submittedName>
</protein>
<reference evidence="1 2" key="1">
    <citation type="submission" date="2024-01" db="EMBL/GenBank/DDBJ databases">
        <title>Genome assemblies of Stephania.</title>
        <authorList>
            <person name="Yang L."/>
        </authorList>
    </citation>
    <scope>NUCLEOTIDE SEQUENCE [LARGE SCALE GENOMIC DNA]</scope>
    <source>
        <strain evidence="1">YNDBR</strain>
        <tissue evidence="1">Leaf</tissue>
    </source>
</reference>
<sequence length="55" mass="6263">MVQTFFTSKCMEIISILNYIATLAILAQMIDTQSSYQAIILTSLYRALRSHKHLA</sequence>
<dbReference type="EMBL" id="JBBNAF010000039">
    <property type="protein sequence ID" value="KAK9082108.1"/>
    <property type="molecule type" value="Genomic_DNA"/>
</dbReference>
<comment type="caution">
    <text evidence="1">The sequence shown here is derived from an EMBL/GenBank/DDBJ whole genome shotgun (WGS) entry which is preliminary data.</text>
</comment>
<name>A0AAP0HBF8_9MAGN</name>